<proteinExistence type="predicted"/>
<sequence>MALAGGTQRHKFAGDSKLVRQVSWTLGGTMAARRL</sequence>
<evidence type="ECO:0000313" key="1">
    <source>
        <dbReference type="EMBL" id="EAT83533.1"/>
    </source>
</evidence>
<reference evidence="2" key="1">
    <citation type="journal article" date="2007" name="Plant Cell">
        <title>Dothideomycete-plant interactions illuminated by genome sequencing and EST analysis of the wheat pathogen Stagonospora nodorum.</title>
        <authorList>
            <person name="Hane J.K."/>
            <person name="Lowe R.G."/>
            <person name="Solomon P.S."/>
            <person name="Tan K.C."/>
            <person name="Schoch C.L."/>
            <person name="Spatafora J.W."/>
            <person name="Crous P.W."/>
            <person name="Kodira C."/>
            <person name="Birren B.W."/>
            <person name="Galagan J.E."/>
            <person name="Torriani S.F."/>
            <person name="McDonald B.A."/>
            <person name="Oliver R.P."/>
        </authorList>
    </citation>
    <scope>NUCLEOTIDE SEQUENCE [LARGE SCALE GENOMIC DNA]</scope>
    <source>
        <strain evidence="2">SN15 / ATCC MYA-4574 / FGSC 10173</strain>
    </source>
</reference>
<dbReference type="RefSeq" id="XP_001799636.1">
    <property type="nucleotide sequence ID" value="XM_001799584.1"/>
</dbReference>
<accession>Q0UFX3</accession>
<dbReference type="GeneID" id="5976537"/>
<name>Q0UFX3_PHANO</name>
<dbReference type="AlphaFoldDB" id="Q0UFX3"/>
<dbReference type="EMBL" id="CH445338">
    <property type="protein sequence ID" value="EAT83533.1"/>
    <property type="molecule type" value="Genomic_DNA"/>
</dbReference>
<evidence type="ECO:0000313" key="2">
    <source>
        <dbReference type="Proteomes" id="UP000001055"/>
    </source>
</evidence>
<dbReference type="KEGG" id="pno:SNOG_09341"/>
<dbReference type="HOGENOM" id="CLU_3368696_0_0_1"/>
<organism evidence="1 2">
    <name type="scientific">Phaeosphaeria nodorum (strain SN15 / ATCC MYA-4574 / FGSC 10173)</name>
    <name type="common">Glume blotch fungus</name>
    <name type="synonym">Parastagonospora nodorum</name>
    <dbReference type="NCBI Taxonomy" id="321614"/>
    <lineage>
        <taxon>Eukaryota</taxon>
        <taxon>Fungi</taxon>
        <taxon>Dikarya</taxon>
        <taxon>Ascomycota</taxon>
        <taxon>Pezizomycotina</taxon>
        <taxon>Dothideomycetes</taxon>
        <taxon>Pleosporomycetidae</taxon>
        <taxon>Pleosporales</taxon>
        <taxon>Pleosporineae</taxon>
        <taxon>Phaeosphaeriaceae</taxon>
        <taxon>Parastagonospora</taxon>
    </lineage>
</organism>
<protein>
    <submittedName>
        <fullName evidence="1">Uncharacterized protein</fullName>
    </submittedName>
</protein>
<dbReference type="InParanoid" id="Q0UFX3"/>
<gene>
    <name evidence="1" type="ORF">SNOG_09341</name>
</gene>
<dbReference type="Proteomes" id="UP000001055">
    <property type="component" value="Unassembled WGS sequence"/>
</dbReference>